<dbReference type="CDD" id="cd00063">
    <property type="entry name" value="FN3"/>
    <property type="match status" value="4"/>
</dbReference>
<evidence type="ECO:0000259" key="1">
    <source>
        <dbReference type="PROSITE" id="PS50853"/>
    </source>
</evidence>
<dbReference type="InterPro" id="IPR003961">
    <property type="entry name" value="FN3_dom"/>
</dbReference>
<dbReference type="PANTHER" id="PTHR46957">
    <property type="entry name" value="CYTOKINE RECEPTOR"/>
    <property type="match status" value="1"/>
</dbReference>
<dbReference type="InterPro" id="IPR036116">
    <property type="entry name" value="FN3_sf"/>
</dbReference>
<protein>
    <recommendedName>
        <fullName evidence="1">Fibronectin type-III domain-containing protein</fullName>
    </recommendedName>
</protein>
<feature type="domain" description="Fibronectin type-III" evidence="1">
    <location>
        <begin position="1"/>
        <end position="75"/>
    </location>
</feature>
<evidence type="ECO:0000313" key="3">
    <source>
        <dbReference type="Proteomes" id="UP001445076"/>
    </source>
</evidence>
<evidence type="ECO:0000313" key="2">
    <source>
        <dbReference type="EMBL" id="KAK8723258.1"/>
    </source>
</evidence>
<keyword evidence="3" id="KW-1185">Reference proteome</keyword>
<feature type="domain" description="Fibronectin type-III" evidence="1">
    <location>
        <begin position="168"/>
        <end position="261"/>
    </location>
</feature>
<organism evidence="2 3">
    <name type="scientific">Cherax quadricarinatus</name>
    <name type="common">Australian red claw crayfish</name>
    <dbReference type="NCBI Taxonomy" id="27406"/>
    <lineage>
        <taxon>Eukaryota</taxon>
        <taxon>Metazoa</taxon>
        <taxon>Ecdysozoa</taxon>
        <taxon>Arthropoda</taxon>
        <taxon>Crustacea</taxon>
        <taxon>Multicrustacea</taxon>
        <taxon>Malacostraca</taxon>
        <taxon>Eumalacostraca</taxon>
        <taxon>Eucarida</taxon>
        <taxon>Decapoda</taxon>
        <taxon>Pleocyemata</taxon>
        <taxon>Astacidea</taxon>
        <taxon>Parastacoidea</taxon>
        <taxon>Parastacidae</taxon>
        <taxon>Cherax</taxon>
    </lineage>
</organism>
<dbReference type="AlphaFoldDB" id="A0AAW0W1E1"/>
<gene>
    <name evidence="2" type="ORF">OTU49_011942</name>
</gene>
<sequence>GVTSLTVSWDPPDEPPLYYTVTVGSDTQVIYGTSVIINNLQPCTAYIISVVSVYQDEESLPTYSSGKTLDSVPPPPQSCWFDDITSTAMMLYWQDADINCAITNHNISWSWDVLWSDEAGSGVDTNTGYHMRLRDLSPYTNVTAEVASYTDAGYGPSTSCWNVTSQEIPGPVVITNITWSDQSLYVTWSPPEEENGVILEYSINIMNEDDTELVTVDGTTNEAAITDLQQCVSYDVTVEAATEAGWGPPSDVYNIFTNGPPSPPDKCWFSDITYNKMVINWVAPDSQCGVVNIYRINWWWDVLWSDEQGSNETLSKETSITLTNLPSYTNVTADVAAATDTGFGPTTTCWNVTSPDKMYKNKNIQDV</sequence>
<dbReference type="Proteomes" id="UP001445076">
    <property type="component" value="Unassembled WGS sequence"/>
</dbReference>
<dbReference type="InterPro" id="IPR013783">
    <property type="entry name" value="Ig-like_fold"/>
</dbReference>
<feature type="non-terminal residue" evidence="2">
    <location>
        <position position="1"/>
    </location>
</feature>
<accession>A0AAW0W1E1</accession>
<dbReference type="SMART" id="SM00060">
    <property type="entry name" value="FN3"/>
    <property type="match status" value="4"/>
</dbReference>
<dbReference type="PANTHER" id="PTHR46957:SF3">
    <property type="entry name" value="CYTOKINE RECEPTOR"/>
    <property type="match status" value="1"/>
</dbReference>
<proteinExistence type="predicted"/>
<dbReference type="PROSITE" id="PS50853">
    <property type="entry name" value="FN3"/>
    <property type="match status" value="3"/>
</dbReference>
<dbReference type="EMBL" id="JARKIK010000091">
    <property type="protein sequence ID" value="KAK8723258.1"/>
    <property type="molecule type" value="Genomic_DNA"/>
</dbReference>
<comment type="caution">
    <text evidence="2">The sequence shown here is derived from an EMBL/GenBank/DDBJ whole genome shotgun (WGS) entry which is preliminary data.</text>
</comment>
<dbReference type="InterPro" id="IPR050713">
    <property type="entry name" value="RTP_Phos/Ushers"/>
</dbReference>
<name>A0AAW0W1E1_CHEQU</name>
<reference evidence="2 3" key="1">
    <citation type="journal article" date="2024" name="BMC Genomics">
        <title>Genome assembly of redclaw crayfish (Cherax quadricarinatus) provides insights into its immune adaptation and hypoxia tolerance.</title>
        <authorList>
            <person name="Liu Z."/>
            <person name="Zheng J."/>
            <person name="Li H."/>
            <person name="Fang K."/>
            <person name="Wang S."/>
            <person name="He J."/>
            <person name="Zhou D."/>
            <person name="Weng S."/>
            <person name="Chi M."/>
            <person name="Gu Z."/>
            <person name="He J."/>
            <person name="Li F."/>
            <person name="Wang M."/>
        </authorList>
    </citation>
    <scope>NUCLEOTIDE SEQUENCE [LARGE SCALE GENOMIC DNA]</scope>
    <source>
        <strain evidence="2">ZL_2023a</strain>
    </source>
</reference>
<dbReference type="Gene3D" id="2.60.40.10">
    <property type="entry name" value="Immunoglobulins"/>
    <property type="match status" value="4"/>
</dbReference>
<dbReference type="GO" id="GO:0016020">
    <property type="term" value="C:membrane"/>
    <property type="evidence" value="ECO:0007669"/>
    <property type="project" value="UniProtKB-SubCell"/>
</dbReference>
<feature type="domain" description="Fibronectin type-III" evidence="1">
    <location>
        <begin position="263"/>
        <end position="357"/>
    </location>
</feature>
<dbReference type="Pfam" id="PF00041">
    <property type="entry name" value="fn3"/>
    <property type="match status" value="3"/>
</dbReference>
<dbReference type="SUPFAM" id="SSF49265">
    <property type="entry name" value="Fibronectin type III"/>
    <property type="match status" value="3"/>
</dbReference>